<gene>
    <name evidence="1" type="ORF">SAMN04490369_103925</name>
</gene>
<proteinExistence type="predicted"/>
<dbReference type="Proteomes" id="UP000199493">
    <property type="component" value="Unassembled WGS sequence"/>
</dbReference>
<organism evidence="1 2">
    <name type="scientific">Vreelandella aquamarina</name>
    <dbReference type="NCBI Taxonomy" id="77097"/>
    <lineage>
        <taxon>Bacteria</taxon>
        <taxon>Pseudomonadati</taxon>
        <taxon>Pseudomonadota</taxon>
        <taxon>Gammaproteobacteria</taxon>
        <taxon>Oceanospirillales</taxon>
        <taxon>Halomonadaceae</taxon>
        <taxon>Vreelandella</taxon>
    </lineage>
</organism>
<dbReference type="RefSeq" id="WP_089675626.1">
    <property type="nucleotide sequence ID" value="NZ_FODB01000039.1"/>
</dbReference>
<dbReference type="EMBL" id="FODB01000039">
    <property type="protein sequence ID" value="SEO02972.1"/>
    <property type="molecule type" value="Genomic_DNA"/>
</dbReference>
<dbReference type="AlphaFoldDB" id="A0A1H8LCT4"/>
<evidence type="ECO:0000313" key="1">
    <source>
        <dbReference type="EMBL" id="SEO02972.1"/>
    </source>
</evidence>
<reference evidence="1 2" key="1">
    <citation type="submission" date="2016-10" db="EMBL/GenBank/DDBJ databases">
        <authorList>
            <person name="de Groot N.N."/>
        </authorList>
    </citation>
    <scope>NUCLEOTIDE SEQUENCE [LARGE SCALE GENOMIC DNA]</scope>
    <source>
        <strain evidence="1 2">558</strain>
    </source>
</reference>
<sequence>MATNDCNQWAVVRLVTVQRKGEAGKLLFTTVTELAQGRPVPTAMCGVECLRLKENKETLFFRRVILSKNDAINWYQTLGEGETCTPVPTRQEDREKKLDGVPIQVSKMVSDQPWPMLGLPINEDLFSRPNQRAIDPAPFIGSVPGRLHRRFGDRSGLEAFLENEDAQAFVARRMHIDLFDYQEYLGSAVYISPDPVVQQIDNFMVPAKDGRGERIIYRIVPRPGQNVKGLRLTTFDKEARLLTSFETHEVPINGILEVEKGTCMGEYGFVVTHDEHGVLAYQPSSSFLRQMNLDIRVSSGSSRKVRVPSSDSPTAPAIDYQAAMGSELASKSAIGKVSTPGPGVRVAVEARKREKLAEAKHYGQRWFAEGSREEAMYFIQSLLRAARSRVIIADPYLGALQLGQFLYAVHSEVSIALLTTKLAFKPMCKQKNVETKLGLLEAFRHSLEELNKYQKLVPDVRVISASSLHDRFLVVDNDVWFVGNSLNSLGEKASMIVKLPNPSEVIERLESLSTNAPCLNEHIKKTAKTNTERGRSE</sequence>
<dbReference type="STRING" id="77097.SAMN04490369_103925"/>
<evidence type="ECO:0000313" key="2">
    <source>
        <dbReference type="Proteomes" id="UP000199493"/>
    </source>
</evidence>
<evidence type="ECO:0008006" key="3">
    <source>
        <dbReference type="Google" id="ProtNLM"/>
    </source>
</evidence>
<dbReference type="NCBIfam" id="NF040700">
    <property type="entry name" value="VPA1262_N_dom"/>
    <property type="match status" value="1"/>
</dbReference>
<protein>
    <recommendedName>
        <fullName evidence="3">PLD-like domain-containing protein</fullName>
    </recommendedName>
</protein>
<accession>A0A1H8LCT4</accession>
<name>A0A1H8LCT4_9GAMM</name>
<dbReference type="SUPFAM" id="SSF56024">
    <property type="entry name" value="Phospholipase D/nuclease"/>
    <property type="match status" value="1"/>
</dbReference>